<evidence type="ECO:0000256" key="2">
    <source>
        <dbReference type="ARBA" id="ARBA00004613"/>
    </source>
</evidence>
<comment type="subcellular location">
    <subcellularLocation>
        <location evidence="2">Secreted</location>
    </subcellularLocation>
</comment>
<dbReference type="GO" id="GO:0042742">
    <property type="term" value="P:defense response to bacterium"/>
    <property type="evidence" value="ECO:0007669"/>
    <property type="project" value="UniProtKB-KW"/>
</dbReference>
<evidence type="ECO:0000256" key="7">
    <source>
        <dbReference type="ARBA" id="ARBA00023157"/>
    </source>
</evidence>
<dbReference type="PANTHER" id="PTHR23080">
    <property type="entry name" value="THAP DOMAIN PROTEIN"/>
    <property type="match status" value="1"/>
</dbReference>
<dbReference type="AlphaFoldDB" id="A0AAV6UQ78"/>
<reference evidence="9 10" key="1">
    <citation type="journal article" date="2022" name="Nat. Ecol. Evol.">
        <title>A masculinizing supergene underlies an exaggerated male reproductive morph in a spider.</title>
        <authorList>
            <person name="Hendrickx F."/>
            <person name="De Corte Z."/>
            <person name="Sonet G."/>
            <person name="Van Belleghem S.M."/>
            <person name="Kostlbacher S."/>
            <person name="Vangestel C."/>
        </authorList>
    </citation>
    <scope>NUCLEOTIDE SEQUENCE [LARGE SCALE GENOMIC DNA]</scope>
    <source>
        <strain evidence="9">W744_W776</strain>
    </source>
</reference>
<protein>
    <recommendedName>
        <fullName evidence="8">Invertebrate defensins family profile domain-containing protein</fullName>
    </recommendedName>
</protein>
<comment type="cofactor">
    <cofactor evidence="1">
        <name>a divalent metal cation</name>
        <dbReference type="ChEBI" id="CHEBI:60240"/>
    </cofactor>
</comment>
<evidence type="ECO:0000256" key="6">
    <source>
        <dbReference type="ARBA" id="ARBA00023022"/>
    </source>
</evidence>
<keyword evidence="7" id="KW-1015">Disulfide bond</keyword>
<gene>
    <name evidence="9" type="ORF">JTE90_019943</name>
</gene>
<dbReference type="Pfam" id="PF01097">
    <property type="entry name" value="Defensin_2"/>
    <property type="match status" value="1"/>
</dbReference>
<keyword evidence="4" id="KW-0929">Antimicrobial</keyword>
<evidence type="ECO:0000256" key="4">
    <source>
        <dbReference type="ARBA" id="ARBA00022529"/>
    </source>
</evidence>
<evidence type="ECO:0000313" key="9">
    <source>
        <dbReference type="EMBL" id="KAG8186622.1"/>
    </source>
</evidence>
<sequence length="246" mass="28079">MQKIDRLSIDHNFKNYLLVRILIDIFIRSMELLLVCFLIALALSAFAMVAEAGFGCPLDQTACHVHCKSVSYRGGYCGNFLKLTCKSYRRKVTPGVENDGYDGLEPEPHPVQHAESTIVLQAEMDMLRKRFSELELKSKKMNFPFSHIKEDPKLVLIKLYTGLPNVETFYIVLGFLIDCTEIFIETPRENLRAQKDTYFAYKNGQTFIGLIAVSPNGVICFVSKLYPWSSSDKHIVQDSEFCNLRT</sequence>
<dbReference type="GO" id="GO:0005576">
    <property type="term" value="C:extracellular region"/>
    <property type="evidence" value="ECO:0007669"/>
    <property type="project" value="UniProtKB-SubCell"/>
</dbReference>
<evidence type="ECO:0000256" key="5">
    <source>
        <dbReference type="ARBA" id="ARBA00022723"/>
    </source>
</evidence>
<evidence type="ECO:0000313" key="10">
    <source>
        <dbReference type="Proteomes" id="UP000827092"/>
    </source>
</evidence>
<dbReference type="EMBL" id="JAFNEN010000296">
    <property type="protein sequence ID" value="KAG8186622.1"/>
    <property type="molecule type" value="Genomic_DNA"/>
</dbReference>
<dbReference type="SUPFAM" id="SSF57095">
    <property type="entry name" value="Scorpion toxin-like"/>
    <property type="match status" value="1"/>
</dbReference>
<keyword evidence="5" id="KW-0479">Metal-binding</keyword>
<feature type="domain" description="Invertebrate defensins family profile" evidence="8">
    <location>
        <begin position="53"/>
        <end position="89"/>
    </location>
</feature>
<proteinExistence type="predicted"/>
<keyword evidence="10" id="KW-1185">Reference proteome</keyword>
<evidence type="ECO:0000256" key="3">
    <source>
        <dbReference type="ARBA" id="ARBA00022525"/>
    </source>
</evidence>
<dbReference type="InterPro" id="IPR001542">
    <property type="entry name" value="Defensin_invertebrate/fungal"/>
</dbReference>
<dbReference type="Pfam" id="PF13359">
    <property type="entry name" value="DDE_Tnp_4"/>
    <property type="match status" value="1"/>
</dbReference>
<dbReference type="PROSITE" id="PS51378">
    <property type="entry name" value="INVERT_DEFENSINS"/>
    <property type="match status" value="1"/>
</dbReference>
<dbReference type="InterPro" id="IPR027806">
    <property type="entry name" value="HARBI1_dom"/>
</dbReference>
<keyword evidence="3" id="KW-0964">Secreted</keyword>
<dbReference type="Gene3D" id="3.30.30.10">
    <property type="entry name" value="Knottin, scorpion toxin-like"/>
    <property type="match status" value="1"/>
</dbReference>
<dbReference type="GO" id="GO:0046872">
    <property type="term" value="F:metal ion binding"/>
    <property type="evidence" value="ECO:0007669"/>
    <property type="project" value="UniProtKB-KW"/>
</dbReference>
<evidence type="ECO:0000256" key="1">
    <source>
        <dbReference type="ARBA" id="ARBA00001968"/>
    </source>
</evidence>
<comment type="caution">
    <text evidence="9">The sequence shown here is derived from an EMBL/GenBank/DDBJ whole genome shotgun (WGS) entry which is preliminary data.</text>
</comment>
<dbReference type="Proteomes" id="UP000827092">
    <property type="component" value="Unassembled WGS sequence"/>
</dbReference>
<evidence type="ECO:0000259" key="8">
    <source>
        <dbReference type="PROSITE" id="PS51378"/>
    </source>
</evidence>
<keyword evidence="6" id="KW-0044">Antibiotic</keyword>
<dbReference type="InterPro" id="IPR036574">
    <property type="entry name" value="Scorpion_toxin-like_sf"/>
</dbReference>
<name>A0AAV6UQ78_9ARAC</name>
<organism evidence="9 10">
    <name type="scientific">Oedothorax gibbosus</name>
    <dbReference type="NCBI Taxonomy" id="931172"/>
    <lineage>
        <taxon>Eukaryota</taxon>
        <taxon>Metazoa</taxon>
        <taxon>Ecdysozoa</taxon>
        <taxon>Arthropoda</taxon>
        <taxon>Chelicerata</taxon>
        <taxon>Arachnida</taxon>
        <taxon>Araneae</taxon>
        <taxon>Araneomorphae</taxon>
        <taxon>Entelegynae</taxon>
        <taxon>Araneoidea</taxon>
        <taxon>Linyphiidae</taxon>
        <taxon>Erigoninae</taxon>
        <taxon>Oedothorax</taxon>
    </lineage>
</organism>
<dbReference type="PANTHER" id="PTHR23080:SF133">
    <property type="entry name" value="SI:CH211-262I1.5-RELATED"/>
    <property type="match status" value="1"/>
</dbReference>
<accession>A0AAV6UQ78</accession>